<dbReference type="FunFam" id="3.40.640.10:FF:000006">
    <property type="entry name" value="5-aminolevulinate synthase, mitochondrial"/>
    <property type="match status" value="1"/>
</dbReference>
<dbReference type="CDD" id="cd00610">
    <property type="entry name" value="OAT_like"/>
    <property type="match status" value="1"/>
</dbReference>
<evidence type="ECO:0000256" key="12">
    <source>
        <dbReference type="ARBA" id="ARBA00023315"/>
    </source>
</evidence>
<feature type="compositionally biased region" description="Low complexity" evidence="13">
    <location>
        <begin position="396"/>
        <end position="412"/>
    </location>
</feature>
<dbReference type="InterPro" id="IPR005814">
    <property type="entry name" value="Aminotrans_3"/>
</dbReference>
<dbReference type="FunFam" id="3.40.640.10:FF:000004">
    <property type="entry name" value="Acetylornithine aminotransferase"/>
    <property type="match status" value="1"/>
</dbReference>
<dbReference type="EC" id="2.3.1.37" evidence="6"/>
<dbReference type="OrthoDB" id="10263824at2759"/>
<dbReference type="GO" id="GO:0005759">
    <property type="term" value="C:mitochondrial matrix"/>
    <property type="evidence" value="ECO:0007669"/>
    <property type="project" value="TreeGrafter"/>
</dbReference>
<evidence type="ECO:0000256" key="8">
    <source>
        <dbReference type="ARBA" id="ARBA00022576"/>
    </source>
</evidence>
<evidence type="ECO:0000256" key="5">
    <source>
        <dbReference type="ARBA" id="ARBA00008954"/>
    </source>
</evidence>
<feature type="compositionally biased region" description="Basic and acidic residues" evidence="13">
    <location>
        <begin position="198"/>
        <end position="265"/>
    </location>
</feature>
<dbReference type="SMART" id="SM01115">
    <property type="entry name" value="cwf21"/>
    <property type="match status" value="1"/>
</dbReference>
<evidence type="ECO:0000256" key="2">
    <source>
        <dbReference type="ARBA" id="ARBA00003076"/>
    </source>
</evidence>
<dbReference type="SUPFAM" id="SSF53383">
    <property type="entry name" value="PLP-dependent transferases"/>
    <property type="match status" value="2"/>
</dbReference>
<dbReference type="InterPro" id="IPR015424">
    <property type="entry name" value="PyrdxlP-dep_Trfase"/>
</dbReference>
<dbReference type="InterPro" id="IPR015421">
    <property type="entry name" value="PyrdxlP-dep_Trfase_major"/>
</dbReference>
<comment type="similarity">
    <text evidence="5">Belongs to the class-III pyridoxal-phosphate-dependent aminotransferase family.</text>
</comment>
<dbReference type="GO" id="GO:0042802">
    <property type="term" value="F:identical protein binding"/>
    <property type="evidence" value="ECO:0007669"/>
    <property type="project" value="TreeGrafter"/>
</dbReference>
<dbReference type="InterPro" id="IPR010961">
    <property type="entry name" value="4pyrrol_synth_NH2levulA_synth"/>
</dbReference>
<dbReference type="InterPro" id="IPR004839">
    <property type="entry name" value="Aminotransferase_I/II_large"/>
</dbReference>
<keyword evidence="11" id="KW-0350">Heme biosynthesis</keyword>
<dbReference type="CDD" id="cd21372">
    <property type="entry name" value="cwf21_CWC21-like"/>
    <property type="match status" value="1"/>
</dbReference>
<dbReference type="Pfam" id="PF08312">
    <property type="entry name" value="cwf21"/>
    <property type="match status" value="1"/>
</dbReference>
<evidence type="ECO:0000256" key="4">
    <source>
        <dbReference type="ARBA" id="ARBA00008392"/>
    </source>
</evidence>
<sequence length="1587" mass="173634">MLWPFTLKLDDAERRVICRPSSTRDFANAPPPSPCTTASVLRLREAGKYSLGNRIAQLFDVSFSGTNGYVVRNLSTLRHHESAQDRAAAWDAAPPKHREPDEAILEHERKRKVEVQCLELQLELEEKDVPEEEIEKQVDALRTKLLANLAAMAPPAKNLKASDTHGIAQAKKTELNKMARALGTRTDYVEGDAFDREKQEEIRQKRQVEREERERKREEDRTKMQEQKAKWDAERRERDRLRRREEDRLRREREEGVAHRKDRDMMPPPPVPARTDRYRDHGYGSRGRRDEPPRRHRDSRSCSPPVRDSRSPERSRRRSPSRSLSRSPPPRRRRSPSPTPPSRRERSPPPTPPHRTRERSSPPPRRRRSPSDSPPRRRSPIERGTRRSDSPRGRSRSPSSDSAMSVSTGSSRSRSRSPGMQDCAVPRGFGTEEEHKGCGQLVVDAHLLSDSAILIPRPAIMKRSVAGIHRLARRSHLSGVRFVASEAYPRPAPKLPSAPSTKYKAVTNPKDYTQSELTRTAIKRDSSYLLPVYARPNFVLSHGKGSYVWDTEGRQYLDFSAGIAVNALGHADEGVIKVVSEQSAKLLHTSNVYHNEWAGKLAELLVTLTQKAGGLGFPTGQLQTPPAETTGAKVFFSNSGTEANEGALKIARKVGKDRWAAAHPGQSWDSKECDKTRIACFESSFHGRSMGALSVTSTPKYQLPFTPLLPGIDVGKLNDFDGLRSLVREDTCAVIVEPVQGEGGINAASTEWLKALRKRCDDVGAILIFDEIQCGLYRTGTLWAHSSFPTDCHPDIITMAKPLANGYPIGAVLLRDTVAATMTPGTHGTTFGGSPLACAVGHHVLSRLSEAPFAAQVMDTSAYLIGRLELLPKWFPEILQPKVRGRGLIVGLGFHDPSVPGRVVEMARERGVFILTAGRTKTSALRTLCTSASPRFPSISVLTERATNCPVMGPALNVRSKEIVAGYASVAGVSEVEQIHKQQGVTVPPNATVEMCPHASAARAAARMAEDLSAAAAQKKVDAGTSSAKAAAAGCPFHKSATIGATASTSTQQPSAPLHKSSVSGGFDYDQFYNNELEKKHKDKSYRYFNNINRLAAKFPVAHTGDPKDEVQVWCSNDYLGMGNNPAILETMHRTLDKYGHGAGGTRNIAGNGALHLGLEQELAALHRKEAALVFSSCYVANDATLSTLGAKLPGCILFSDKMNHASMIQGMRHSGAKKVIFNHNDLEDLENKLKMYPKETPKIIAFESVYSMCGSIGPISEICDLAKKYGALTFLDEVHAVGLYGPHGAGVAEHLDYDAQKAAGNSPDPIPGSVMDRVDIITGTLGKAYGAVGGYIAGSMDFVDTIRSYAPGFIFTTSLPPATVAGAHASIAYQRAYVGDRQLKQVNVREVKRRFAELDIPVIPGPSHILPVLVGDAALAKAASDKLLTDHDIYVQSINYPTVAVGEERLRITVTPRHTLEQMDKLVRAVNKVFTELKINRISDWKAAGGRAGVGMGVESVEPMWTDEQLGITDGTTPRTLRNGQNAFVSPEGVASARERFNTLLGPIAGTVQANRPLETVLVEKSAAALLSNEDLKVPPTLVAAA</sequence>
<evidence type="ECO:0000256" key="9">
    <source>
        <dbReference type="ARBA" id="ARBA00022679"/>
    </source>
</evidence>
<gene>
    <name evidence="15" type="ORF">D9758_001287</name>
</gene>
<comment type="caution">
    <text evidence="15">The sequence shown here is derived from an EMBL/GenBank/DDBJ whole genome shotgun (WGS) entry which is preliminary data.</text>
</comment>
<dbReference type="Pfam" id="PF00202">
    <property type="entry name" value="Aminotran_3"/>
    <property type="match status" value="1"/>
</dbReference>
<comment type="similarity">
    <text evidence="4">Belongs to the class-II pyridoxal-phosphate-dependent aminotransferase family.</text>
</comment>
<evidence type="ECO:0000256" key="10">
    <source>
        <dbReference type="ARBA" id="ARBA00022898"/>
    </source>
</evidence>
<dbReference type="InterPro" id="IPR049704">
    <property type="entry name" value="Aminotrans_3_PPA_site"/>
</dbReference>
<keyword evidence="9" id="KW-0808">Transferase</keyword>
<dbReference type="PANTHER" id="PTHR11986">
    <property type="entry name" value="AMINOTRANSFERASE CLASS III"/>
    <property type="match status" value="1"/>
</dbReference>
<feature type="domain" description="CWF21" evidence="14">
    <location>
        <begin position="105"/>
        <end position="150"/>
    </location>
</feature>
<protein>
    <recommendedName>
        <fullName evidence="7">5-aminolevulinate synthase, mitochondrial</fullName>
        <ecNumber evidence="6">2.3.1.37</ecNumber>
    </recommendedName>
</protein>
<accession>A0A8H5LUN1</accession>
<evidence type="ECO:0000256" key="11">
    <source>
        <dbReference type="ARBA" id="ARBA00023133"/>
    </source>
</evidence>
<dbReference type="GO" id="GO:0003870">
    <property type="term" value="F:5-aminolevulinate synthase activity"/>
    <property type="evidence" value="ECO:0007669"/>
    <property type="project" value="UniProtKB-EC"/>
</dbReference>
<organism evidence="15 16">
    <name type="scientific">Tetrapyrgos nigripes</name>
    <dbReference type="NCBI Taxonomy" id="182062"/>
    <lineage>
        <taxon>Eukaryota</taxon>
        <taxon>Fungi</taxon>
        <taxon>Dikarya</taxon>
        <taxon>Basidiomycota</taxon>
        <taxon>Agaricomycotina</taxon>
        <taxon>Agaricomycetes</taxon>
        <taxon>Agaricomycetidae</taxon>
        <taxon>Agaricales</taxon>
        <taxon>Marasmiineae</taxon>
        <taxon>Marasmiaceae</taxon>
        <taxon>Tetrapyrgos</taxon>
    </lineage>
</organism>
<dbReference type="InterPro" id="IPR001917">
    <property type="entry name" value="Aminotrans_II_pyridoxalP_BS"/>
</dbReference>
<comment type="pathway">
    <text evidence="3">Porphyrin-containing compound metabolism; protoporphyrin-IX biosynthesis; 5-aminolevulinate from glycine: step 1/1.</text>
</comment>
<dbReference type="PANTHER" id="PTHR11986:SF79">
    <property type="entry name" value="ACETYLORNITHINE AMINOTRANSFERASE, MITOCHONDRIAL"/>
    <property type="match status" value="1"/>
</dbReference>
<comment type="function">
    <text evidence="2">Catalyzes the synthesis of 5-aminolevulinate (ALA) from succinyl-CoA and glycine, the first and rate-limiting step in heme biosynthesis.</text>
</comment>
<keyword evidence="10" id="KW-0663">Pyridoxal phosphate</keyword>
<dbReference type="NCBIfam" id="TIGR01821">
    <property type="entry name" value="5aminolev_synth"/>
    <property type="match status" value="1"/>
</dbReference>
<evidence type="ECO:0000259" key="14">
    <source>
        <dbReference type="SMART" id="SM01115"/>
    </source>
</evidence>
<dbReference type="GO" id="GO:0008483">
    <property type="term" value="F:transaminase activity"/>
    <property type="evidence" value="ECO:0007669"/>
    <property type="project" value="UniProtKB-KW"/>
</dbReference>
<dbReference type="GO" id="GO:0006782">
    <property type="term" value="P:protoporphyrinogen IX biosynthetic process"/>
    <property type="evidence" value="ECO:0007669"/>
    <property type="project" value="UniProtKB-UniPathway"/>
</dbReference>
<dbReference type="PROSITE" id="PS00600">
    <property type="entry name" value="AA_TRANSFER_CLASS_3"/>
    <property type="match status" value="1"/>
</dbReference>
<feature type="compositionally biased region" description="Basic and acidic residues" evidence="13">
    <location>
        <begin position="379"/>
        <end position="392"/>
    </location>
</feature>
<evidence type="ECO:0000256" key="1">
    <source>
        <dbReference type="ARBA" id="ARBA00001933"/>
    </source>
</evidence>
<dbReference type="EMBL" id="JAACJM010000012">
    <property type="protein sequence ID" value="KAF5370148.1"/>
    <property type="molecule type" value="Genomic_DNA"/>
</dbReference>
<dbReference type="Gene3D" id="3.40.640.10">
    <property type="entry name" value="Type I PLP-dependent aspartate aminotransferase-like (Major domain)"/>
    <property type="match status" value="2"/>
</dbReference>
<dbReference type="PROSITE" id="PS00599">
    <property type="entry name" value="AA_TRANSFER_CLASS_2"/>
    <property type="match status" value="1"/>
</dbReference>
<dbReference type="InterPro" id="IPR050103">
    <property type="entry name" value="Class-III_PLP-dep_AT"/>
</dbReference>
<evidence type="ECO:0000313" key="15">
    <source>
        <dbReference type="EMBL" id="KAF5370148.1"/>
    </source>
</evidence>
<dbReference type="InterPro" id="IPR015422">
    <property type="entry name" value="PyrdxlP-dep_Trfase_small"/>
</dbReference>
<evidence type="ECO:0000256" key="3">
    <source>
        <dbReference type="ARBA" id="ARBA00005029"/>
    </source>
</evidence>
<dbReference type="UniPathway" id="UPA00251">
    <property type="reaction ID" value="UER00375"/>
</dbReference>
<keyword evidence="16" id="KW-1185">Reference proteome</keyword>
<dbReference type="Pfam" id="PF00155">
    <property type="entry name" value="Aminotran_1_2"/>
    <property type="match status" value="1"/>
</dbReference>
<dbReference type="Proteomes" id="UP000559256">
    <property type="component" value="Unassembled WGS sequence"/>
</dbReference>
<evidence type="ECO:0000256" key="6">
    <source>
        <dbReference type="ARBA" id="ARBA00013257"/>
    </source>
</evidence>
<dbReference type="Gene3D" id="3.90.1150.10">
    <property type="entry name" value="Aspartate Aminotransferase, domain 1"/>
    <property type="match status" value="2"/>
</dbReference>
<dbReference type="InterPro" id="IPR013170">
    <property type="entry name" value="mRNA_splic_Cwf21_dom"/>
</dbReference>
<dbReference type="CDD" id="cd06454">
    <property type="entry name" value="KBL_like"/>
    <property type="match status" value="1"/>
</dbReference>
<comment type="cofactor">
    <cofactor evidence="1">
        <name>pyridoxal 5'-phosphate</name>
        <dbReference type="ChEBI" id="CHEBI:597326"/>
    </cofactor>
</comment>
<evidence type="ECO:0000256" key="13">
    <source>
        <dbReference type="SAM" id="MobiDB-lite"/>
    </source>
</evidence>
<evidence type="ECO:0000256" key="7">
    <source>
        <dbReference type="ARBA" id="ARBA00019560"/>
    </source>
</evidence>
<reference evidence="15 16" key="1">
    <citation type="journal article" date="2020" name="ISME J.">
        <title>Uncovering the hidden diversity of litter-decomposition mechanisms in mushroom-forming fungi.</title>
        <authorList>
            <person name="Floudas D."/>
            <person name="Bentzer J."/>
            <person name="Ahren D."/>
            <person name="Johansson T."/>
            <person name="Persson P."/>
            <person name="Tunlid A."/>
        </authorList>
    </citation>
    <scope>NUCLEOTIDE SEQUENCE [LARGE SCALE GENOMIC DNA]</scope>
    <source>
        <strain evidence="15 16">CBS 291.85</strain>
    </source>
</reference>
<proteinExistence type="inferred from homology"/>
<keyword evidence="12" id="KW-0012">Acyltransferase</keyword>
<feature type="region of interest" description="Disordered" evidence="13">
    <location>
        <begin position="198"/>
        <end position="433"/>
    </location>
</feature>
<dbReference type="GO" id="GO:0030170">
    <property type="term" value="F:pyridoxal phosphate binding"/>
    <property type="evidence" value="ECO:0007669"/>
    <property type="project" value="InterPro"/>
</dbReference>
<feature type="compositionally biased region" description="Basic and acidic residues" evidence="13">
    <location>
        <begin position="274"/>
        <end position="293"/>
    </location>
</feature>
<dbReference type="GO" id="GO:0005634">
    <property type="term" value="C:nucleus"/>
    <property type="evidence" value="ECO:0007669"/>
    <property type="project" value="UniProtKB-ARBA"/>
</dbReference>
<evidence type="ECO:0000313" key="16">
    <source>
        <dbReference type="Proteomes" id="UP000559256"/>
    </source>
</evidence>
<keyword evidence="8" id="KW-0032">Aminotransferase</keyword>
<name>A0A8H5LUN1_9AGAR</name>